<gene>
    <name evidence="3" type="ORF">EV702DRAFT_1247521</name>
</gene>
<dbReference type="InterPro" id="IPR036628">
    <property type="entry name" value="Clp_N_dom_sf"/>
</dbReference>
<proteinExistence type="predicted"/>
<accession>A0A9P6ZLZ9</accession>
<dbReference type="Gene3D" id="1.10.1780.10">
    <property type="entry name" value="Clp, N-terminal domain"/>
    <property type="match status" value="1"/>
</dbReference>
<reference evidence="3" key="1">
    <citation type="journal article" date="2020" name="New Phytol.">
        <title>Comparative genomics reveals dynamic genome evolution in host specialist ectomycorrhizal fungi.</title>
        <authorList>
            <person name="Lofgren L.A."/>
            <person name="Nguyen N.H."/>
            <person name="Vilgalys R."/>
            <person name="Ruytinx J."/>
            <person name="Liao H.L."/>
            <person name="Branco S."/>
            <person name="Kuo A."/>
            <person name="LaButti K."/>
            <person name="Lipzen A."/>
            <person name="Andreopoulos W."/>
            <person name="Pangilinan J."/>
            <person name="Riley R."/>
            <person name="Hundley H."/>
            <person name="Na H."/>
            <person name="Barry K."/>
            <person name="Grigoriev I.V."/>
            <person name="Stajich J.E."/>
            <person name="Kennedy P.G."/>
        </authorList>
    </citation>
    <scope>NUCLEOTIDE SEQUENCE</scope>
    <source>
        <strain evidence="3">DOB743</strain>
    </source>
</reference>
<dbReference type="SUPFAM" id="SSF81923">
    <property type="entry name" value="Double Clp-N motif"/>
    <property type="match status" value="1"/>
</dbReference>
<evidence type="ECO:0000313" key="4">
    <source>
        <dbReference type="Proteomes" id="UP000714275"/>
    </source>
</evidence>
<dbReference type="PROSITE" id="PS51903">
    <property type="entry name" value="CLP_R"/>
    <property type="match status" value="1"/>
</dbReference>
<name>A0A9P6ZLZ9_9AGAM</name>
<sequence>LLNNGGSSLFSSVIQKAGGDPVIVKCGLQKIIVRIPSQSPPPEEISMSASALKVLREAQSLQKTMHDSYIAQDHHILLALLKD</sequence>
<keyword evidence="4" id="KW-1185">Reference proteome</keyword>
<evidence type="ECO:0000256" key="1">
    <source>
        <dbReference type="PROSITE-ProRule" id="PRU01251"/>
    </source>
</evidence>
<keyword evidence="1" id="KW-0677">Repeat</keyword>
<evidence type="ECO:0000313" key="3">
    <source>
        <dbReference type="EMBL" id="KAG1771343.1"/>
    </source>
</evidence>
<organism evidence="3 4">
    <name type="scientific">Suillus placidus</name>
    <dbReference type="NCBI Taxonomy" id="48579"/>
    <lineage>
        <taxon>Eukaryota</taxon>
        <taxon>Fungi</taxon>
        <taxon>Dikarya</taxon>
        <taxon>Basidiomycota</taxon>
        <taxon>Agaricomycotina</taxon>
        <taxon>Agaricomycetes</taxon>
        <taxon>Agaricomycetidae</taxon>
        <taxon>Boletales</taxon>
        <taxon>Suillineae</taxon>
        <taxon>Suillaceae</taxon>
        <taxon>Suillus</taxon>
    </lineage>
</organism>
<feature type="domain" description="Clp R" evidence="2">
    <location>
        <begin position="1"/>
        <end position="83"/>
    </location>
</feature>
<dbReference type="Pfam" id="PF02861">
    <property type="entry name" value="Clp_N"/>
    <property type="match status" value="1"/>
</dbReference>
<dbReference type="OrthoDB" id="47330at2759"/>
<protein>
    <recommendedName>
        <fullName evidence="2">Clp R domain-containing protein</fullName>
    </recommendedName>
</protein>
<evidence type="ECO:0000259" key="2">
    <source>
        <dbReference type="PROSITE" id="PS51903"/>
    </source>
</evidence>
<dbReference type="AlphaFoldDB" id="A0A9P6ZLZ9"/>
<comment type="caution">
    <text evidence="3">The sequence shown here is derived from an EMBL/GenBank/DDBJ whole genome shotgun (WGS) entry which is preliminary data.</text>
</comment>
<dbReference type="EMBL" id="JABBWD010000059">
    <property type="protein sequence ID" value="KAG1771343.1"/>
    <property type="molecule type" value="Genomic_DNA"/>
</dbReference>
<feature type="non-terminal residue" evidence="3">
    <location>
        <position position="1"/>
    </location>
</feature>
<dbReference type="InterPro" id="IPR004176">
    <property type="entry name" value="Clp_R_N"/>
</dbReference>
<dbReference type="Proteomes" id="UP000714275">
    <property type="component" value="Unassembled WGS sequence"/>
</dbReference>
<feature type="non-terminal residue" evidence="3">
    <location>
        <position position="83"/>
    </location>
</feature>